<dbReference type="InterPro" id="IPR014199">
    <property type="entry name" value="Spore_YtxC"/>
</dbReference>
<dbReference type="Pfam" id="PF08812">
    <property type="entry name" value="YtxC"/>
    <property type="match status" value="1"/>
</dbReference>
<accession>A0A1I1YFL2</accession>
<protein>
    <submittedName>
        <fullName evidence="1">Putative sporulation protein YtxC</fullName>
    </submittedName>
</protein>
<sequence>MELFTVTLPSNMEQSAAQLAALMAEYTTNDLHIANIEGEAIAYTLLSEKEISCQAILPYFQLADHSQSVYQAASKALAEFIVTDMEPLILAAIIRRKYRNNHAIDAPVIEKYCHELLHGTEWDGLGTRFLDADRQRRKTKVADEIDRYLQENSVLNLSGLTSFRLQPYRTELAEIVDYALDEYVLDKQYQEFISLLKYFVGLQESKVPIVHLVHKGSHEFVLFNEKFQPFEPKPHSDKLVAEMLETEMNIEDMVISSLIAVSPKHIMIHTRQEDMQVIRTIETIFDNRVSLCTQCPACSPCFESNGTIQPDSRIY</sequence>
<dbReference type="STRING" id="1045775.SAMN05216378_2572"/>
<proteinExistence type="predicted"/>
<evidence type="ECO:0000313" key="1">
    <source>
        <dbReference type="EMBL" id="SFE16893.1"/>
    </source>
</evidence>
<dbReference type="RefSeq" id="WP_091185377.1">
    <property type="nucleotide sequence ID" value="NZ_FOMT01000002.1"/>
</dbReference>
<dbReference type="AlphaFoldDB" id="A0A1I1YFL2"/>
<dbReference type="OrthoDB" id="2986513at2"/>
<reference evidence="2" key="1">
    <citation type="submission" date="2016-10" db="EMBL/GenBank/DDBJ databases">
        <authorList>
            <person name="Varghese N."/>
            <person name="Submissions S."/>
        </authorList>
    </citation>
    <scope>NUCLEOTIDE SEQUENCE [LARGE SCALE GENOMIC DNA]</scope>
    <source>
        <strain evidence="2">CGMCC 1.10784</strain>
    </source>
</reference>
<name>A0A1I1YFL2_9BACL</name>
<gene>
    <name evidence="1" type="ORF">SAMN05216378_2572</name>
</gene>
<evidence type="ECO:0000313" key="2">
    <source>
        <dbReference type="Proteomes" id="UP000198855"/>
    </source>
</evidence>
<dbReference type="Proteomes" id="UP000198855">
    <property type="component" value="Unassembled WGS sequence"/>
</dbReference>
<dbReference type="EMBL" id="FOMT01000002">
    <property type="protein sequence ID" value="SFE16893.1"/>
    <property type="molecule type" value="Genomic_DNA"/>
</dbReference>
<keyword evidence="2" id="KW-1185">Reference proteome</keyword>
<organism evidence="1 2">
    <name type="scientific">Paenibacillus catalpae</name>
    <dbReference type="NCBI Taxonomy" id="1045775"/>
    <lineage>
        <taxon>Bacteria</taxon>
        <taxon>Bacillati</taxon>
        <taxon>Bacillota</taxon>
        <taxon>Bacilli</taxon>
        <taxon>Bacillales</taxon>
        <taxon>Paenibacillaceae</taxon>
        <taxon>Paenibacillus</taxon>
    </lineage>
</organism>